<evidence type="ECO:0000259" key="3">
    <source>
        <dbReference type="Pfam" id="PF25399"/>
    </source>
</evidence>
<feature type="domain" description="RNA helicase DeaD dimerization" evidence="3">
    <location>
        <begin position="15"/>
        <end position="64"/>
    </location>
</feature>
<dbReference type="InterPro" id="IPR057325">
    <property type="entry name" value="DeaD_dimer"/>
</dbReference>
<dbReference type="InterPro" id="IPR012677">
    <property type="entry name" value="Nucleotide-bd_a/b_plait_sf"/>
</dbReference>
<accession>A0A1R4HDA4</accession>
<dbReference type="Pfam" id="PF03880">
    <property type="entry name" value="DbpA"/>
    <property type="match status" value="1"/>
</dbReference>
<dbReference type="InterPro" id="IPR005580">
    <property type="entry name" value="DbpA/CsdA_RNA-bd_dom"/>
</dbReference>
<keyword evidence="1" id="KW-0963">Cytoplasm</keyword>
<dbReference type="AlphaFoldDB" id="A0A1R4HDA4"/>
<dbReference type="Proteomes" id="UP000195667">
    <property type="component" value="Unassembled WGS sequence"/>
</dbReference>
<keyword evidence="5" id="KW-1185">Reference proteome</keyword>
<proteinExistence type="predicted"/>
<feature type="domain" description="DEAD box helicase DbpA/CsdA RNA-binding" evidence="2">
    <location>
        <begin position="117"/>
        <end position="187"/>
    </location>
</feature>
<evidence type="ECO:0000313" key="5">
    <source>
        <dbReference type="Proteomes" id="UP000195667"/>
    </source>
</evidence>
<evidence type="ECO:0000256" key="1">
    <source>
        <dbReference type="ARBA" id="ARBA00022490"/>
    </source>
</evidence>
<name>A0A1R4HDA4_9GAMM</name>
<gene>
    <name evidence="4" type="ORF">CRENPOLYSF1_50169</name>
</gene>
<evidence type="ECO:0000313" key="4">
    <source>
        <dbReference type="EMBL" id="SJM94187.1"/>
    </source>
</evidence>
<dbReference type="Gene3D" id="3.30.70.330">
    <property type="match status" value="1"/>
</dbReference>
<dbReference type="Pfam" id="PF25399">
    <property type="entry name" value="DeaD_dimer"/>
    <property type="match status" value="1"/>
</dbReference>
<dbReference type="EMBL" id="FUKI01000126">
    <property type="protein sequence ID" value="SJM94187.1"/>
    <property type="molecule type" value="Genomic_DNA"/>
</dbReference>
<sequence>MSTHQALPSIVTESEQLKARLQVILSNQDLHAQRVLLLSLADDLAVDFLDCAAALLAIIQKDKRASAALLMADNAIILPLVSVSNSVGNTLRAETDNHTVTTLSALNIVMPAIKMLRYRLDIGKKHQLTLTQLKKLLVEESGVDENNINNVMIHGQYTLVELPDDMPQDIFQHLRSVEFNQQQLNIKRLKSRSKKHNYNRFRRGKPRAVTLADPDSN</sequence>
<protein>
    <submittedName>
        <fullName evidence="4">DbpA RNA-binding domain-containing protein</fullName>
    </submittedName>
</protein>
<evidence type="ECO:0000259" key="2">
    <source>
        <dbReference type="Pfam" id="PF03880"/>
    </source>
</evidence>
<dbReference type="RefSeq" id="WP_087144186.1">
    <property type="nucleotide sequence ID" value="NZ_FUKI01000126.1"/>
</dbReference>
<reference evidence="5" key="1">
    <citation type="submission" date="2017-02" db="EMBL/GenBank/DDBJ databases">
        <authorList>
            <person name="Daims H."/>
        </authorList>
    </citation>
    <scope>NUCLEOTIDE SEQUENCE [LARGE SCALE GENOMIC DNA]</scope>
</reference>
<organism evidence="4 5">
    <name type="scientific">Crenothrix polyspora</name>
    <dbReference type="NCBI Taxonomy" id="360316"/>
    <lineage>
        <taxon>Bacteria</taxon>
        <taxon>Pseudomonadati</taxon>
        <taxon>Pseudomonadota</taxon>
        <taxon>Gammaproteobacteria</taxon>
        <taxon>Methylococcales</taxon>
        <taxon>Crenotrichaceae</taxon>
        <taxon>Crenothrix</taxon>
    </lineage>
</organism>
<dbReference type="OrthoDB" id="5569931at2"/>